<evidence type="ECO:0000256" key="2">
    <source>
        <dbReference type="ARBA" id="ARBA00007703"/>
    </source>
</evidence>
<accession>A0ABY9RN74</accession>
<dbReference type="Gene3D" id="1.20.58.300">
    <property type="entry name" value="FlgN-like"/>
    <property type="match status" value="1"/>
</dbReference>
<evidence type="ECO:0000313" key="4">
    <source>
        <dbReference type="EMBL" id="WMW82333.1"/>
    </source>
</evidence>
<dbReference type="SUPFAM" id="SSF140566">
    <property type="entry name" value="FlgN-like"/>
    <property type="match status" value="1"/>
</dbReference>
<evidence type="ECO:0000313" key="5">
    <source>
        <dbReference type="Proteomes" id="UP001181355"/>
    </source>
</evidence>
<keyword evidence="3" id="KW-1005">Bacterial flagellum biogenesis</keyword>
<organism evidence="4 5">
    <name type="scientific">Undibacterium cyanobacteriorum</name>
    <dbReference type="NCBI Taxonomy" id="3073561"/>
    <lineage>
        <taxon>Bacteria</taxon>
        <taxon>Pseudomonadati</taxon>
        <taxon>Pseudomonadota</taxon>
        <taxon>Betaproteobacteria</taxon>
        <taxon>Burkholderiales</taxon>
        <taxon>Oxalobacteraceae</taxon>
        <taxon>Undibacterium</taxon>
    </lineage>
</organism>
<dbReference type="InterPro" id="IPR007809">
    <property type="entry name" value="FlgN-like"/>
</dbReference>
<keyword evidence="4" id="KW-0966">Cell projection</keyword>
<keyword evidence="4" id="KW-0282">Flagellum</keyword>
<evidence type="ECO:0000256" key="1">
    <source>
        <dbReference type="ARBA" id="ARBA00002397"/>
    </source>
</evidence>
<dbReference type="EMBL" id="CP133720">
    <property type="protein sequence ID" value="WMW82333.1"/>
    <property type="molecule type" value="Genomic_DNA"/>
</dbReference>
<keyword evidence="5" id="KW-1185">Reference proteome</keyword>
<dbReference type="Proteomes" id="UP001181355">
    <property type="component" value="Chromosome"/>
</dbReference>
<dbReference type="RefSeq" id="WP_309483805.1">
    <property type="nucleotide sequence ID" value="NZ_CP133720.1"/>
</dbReference>
<gene>
    <name evidence="4" type="ORF">RF679_08670</name>
</gene>
<dbReference type="InterPro" id="IPR036679">
    <property type="entry name" value="FlgN-like_sf"/>
</dbReference>
<protein>
    <submittedName>
        <fullName evidence="4">Flagellar protein FlgN</fullName>
    </submittedName>
</protein>
<comment type="function">
    <text evidence="1">Required for the efficient initiation of filament assembly.</text>
</comment>
<dbReference type="Pfam" id="PF05130">
    <property type="entry name" value="FlgN"/>
    <property type="match status" value="1"/>
</dbReference>
<reference evidence="4" key="1">
    <citation type="submission" date="2023-09" db="EMBL/GenBank/DDBJ databases">
        <title>Undibacterium sp. 20NA77.5 isolated from freshwater.</title>
        <authorList>
            <person name="Le V."/>
            <person name="Ko S.-R."/>
            <person name="Ahn C.-Y."/>
            <person name="Oh H.-M."/>
        </authorList>
    </citation>
    <scope>NUCLEOTIDE SEQUENCE</scope>
    <source>
        <strain evidence="4">20NA77.5</strain>
    </source>
</reference>
<evidence type="ECO:0000256" key="3">
    <source>
        <dbReference type="ARBA" id="ARBA00022795"/>
    </source>
</evidence>
<name>A0ABY9RN74_9BURK</name>
<comment type="similarity">
    <text evidence="2">Belongs to the FlgN family.</text>
</comment>
<sequence length="160" mass="17705">MSGVQFQEIAKLLTKEVELMNSFVSVLQREEQILSDNQADKLEQIIGEKNLVLSDILVIEKQKNQLLSQLGFAIDAEGMKAFLATSSHEQSIHESWKQLLELSAQAKESNRVNGLLINRQMVKNQTALNILQQTDQNAAVYGADGQSKTTNSSGRSFIAG</sequence>
<proteinExistence type="inferred from homology"/>
<keyword evidence="4" id="KW-0969">Cilium</keyword>